<evidence type="ECO:0008006" key="6">
    <source>
        <dbReference type="Google" id="ProtNLM"/>
    </source>
</evidence>
<organism evidence="4 5">
    <name type="scientific">Rhynchospora tenuis</name>
    <dbReference type="NCBI Taxonomy" id="198213"/>
    <lineage>
        <taxon>Eukaryota</taxon>
        <taxon>Viridiplantae</taxon>
        <taxon>Streptophyta</taxon>
        <taxon>Embryophyta</taxon>
        <taxon>Tracheophyta</taxon>
        <taxon>Spermatophyta</taxon>
        <taxon>Magnoliopsida</taxon>
        <taxon>Liliopsida</taxon>
        <taxon>Poales</taxon>
        <taxon>Cyperaceae</taxon>
        <taxon>Cyperoideae</taxon>
        <taxon>Rhynchosporeae</taxon>
        <taxon>Rhynchospora</taxon>
    </lineage>
</organism>
<reference evidence="4 5" key="1">
    <citation type="journal article" date="2022" name="Cell">
        <title>Repeat-based holocentromeres influence genome architecture and karyotype evolution.</title>
        <authorList>
            <person name="Hofstatter P.G."/>
            <person name="Thangavel G."/>
            <person name="Lux T."/>
            <person name="Neumann P."/>
            <person name="Vondrak T."/>
            <person name="Novak P."/>
            <person name="Zhang M."/>
            <person name="Costa L."/>
            <person name="Castellani M."/>
            <person name="Scott A."/>
            <person name="Toegelov H."/>
            <person name="Fuchs J."/>
            <person name="Mata-Sucre Y."/>
            <person name="Dias Y."/>
            <person name="Vanzela A.L.L."/>
            <person name="Huettel B."/>
            <person name="Almeida C.C.S."/>
            <person name="Simkova H."/>
            <person name="Souza G."/>
            <person name="Pedrosa-Harand A."/>
            <person name="Macas J."/>
            <person name="Mayer K.F.X."/>
            <person name="Houben A."/>
            <person name="Marques A."/>
        </authorList>
    </citation>
    <scope>NUCLEOTIDE SEQUENCE [LARGE SCALE GENOMIC DNA]</scope>
    <source>
        <strain evidence="4">RhyTen1mFocal</strain>
    </source>
</reference>
<comment type="caution">
    <text evidence="4">The sequence shown here is derived from an EMBL/GenBank/DDBJ whole genome shotgun (WGS) entry which is preliminary data.</text>
</comment>
<evidence type="ECO:0000259" key="2">
    <source>
        <dbReference type="Pfam" id="PF03101"/>
    </source>
</evidence>
<dbReference type="InterPro" id="IPR018289">
    <property type="entry name" value="MULE_transposase_dom"/>
</dbReference>
<dbReference type="Pfam" id="PF03101">
    <property type="entry name" value="FAR1"/>
    <property type="match status" value="1"/>
</dbReference>
<evidence type="ECO:0000256" key="1">
    <source>
        <dbReference type="SAM" id="MobiDB-lite"/>
    </source>
</evidence>
<protein>
    <recommendedName>
        <fullName evidence="6">Protein FAR1-RELATED SEQUENCE</fullName>
    </recommendedName>
</protein>
<evidence type="ECO:0000313" key="4">
    <source>
        <dbReference type="EMBL" id="KAJ3708352.1"/>
    </source>
</evidence>
<keyword evidence="5" id="KW-1185">Reference proteome</keyword>
<name>A0AAD6A275_9POAL</name>
<evidence type="ECO:0000259" key="3">
    <source>
        <dbReference type="Pfam" id="PF10551"/>
    </source>
</evidence>
<feature type="region of interest" description="Disordered" evidence="1">
    <location>
        <begin position="53"/>
        <end position="77"/>
    </location>
</feature>
<gene>
    <name evidence="4" type="ORF">LUZ61_012057</name>
</gene>
<proteinExistence type="predicted"/>
<feature type="domain" description="FAR1" evidence="2">
    <location>
        <begin position="12"/>
        <end position="109"/>
    </location>
</feature>
<dbReference type="InterPro" id="IPR004330">
    <property type="entry name" value="FAR1_DNA_bnd_dom"/>
</dbReference>
<dbReference type="EMBL" id="JAMRDG010000001">
    <property type="protein sequence ID" value="KAJ3708352.1"/>
    <property type="molecule type" value="Genomic_DNA"/>
</dbReference>
<feature type="domain" description="MULE transposase" evidence="3">
    <location>
        <begin position="231"/>
        <end position="324"/>
    </location>
</feature>
<dbReference type="Proteomes" id="UP001210211">
    <property type="component" value="Unassembled WGS sequence"/>
</dbReference>
<dbReference type="Pfam" id="PF10551">
    <property type="entry name" value="MULE"/>
    <property type="match status" value="1"/>
</dbReference>
<evidence type="ECO:0000313" key="5">
    <source>
        <dbReference type="Proteomes" id="UP001210211"/>
    </source>
</evidence>
<accession>A0AAD6A275</accession>
<dbReference type="PANTHER" id="PTHR47718">
    <property type="entry name" value="OS01G0519700 PROTEIN"/>
    <property type="match status" value="1"/>
</dbReference>
<dbReference type="AlphaFoldDB" id="A0AAD6A275"/>
<sequence length="360" mass="41804">MEFKSREDAFLYYNMYGFMRGFSVRRQCNSSSKNGVTAVLFVCSKEGFSKRQKHESKELGSSSNLKKTPEKDTGSSRTGCKAYFRMKLVNGAIWQVTKFHDDHNHTLVPNTPLKLRNLRSQKFMSSKVKQTIRDLNDQNVGPSKIMAYLSLQFGGKNNVHFKRKDVSNLIAMDNKKLLGRDVETTMKHFERKKEEDPEFFYAIEADSDGFVKHIFWADGRARRAYLEFGDVVTFDTTYNTNKYSMPLAPFIGVNHHRQSIFFGMALLRSENITNFCWLFETWLKAMYGKHPSAIITDQDRAMKKAIKIVFPSTVHRCCKWHIMRKAKEKLATHYRLKPNFQGELESIINNSKTVPDFENC</sequence>